<feature type="transmembrane region" description="Helical" evidence="2">
    <location>
        <begin position="74"/>
        <end position="93"/>
    </location>
</feature>
<geneLocation type="plasmid" evidence="3 4">
    <name>unnamed2</name>
</geneLocation>
<dbReference type="Proteomes" id="UP000195331">
    <property type="component" value="Plasmid unnamed2"/>
</dbReference>
<keyword evidence="2" id="KW-1133">Transmembrane helix</keyword>
<name>A0A1Y0CHD4_9MYCO</name>
<evidence type="ECO:0000256" key="1">
    <source>
        <dbReference type="SAM" id="MobiDB-lite"/>
    </source>
</evidence>
<proteinExistence type="predicted"/>
<keyword evidence="2" id="KW-0472">Membrane</keyword>
<evidence type="ECO:0000313" key="4">
    <source>
        <dbReference type="Proteomes" id="UP000195331"/>
    </source>
</evidence>
<evidence type="ECO:0000313" key="3">
    <source>
        <dbReference type="EMBL" id="ART74407.1"/>
    </source>
</evidence>
<reference evidence="3 4" key="1">
    <citation type="submission" date="2017-04" db="EMBL/GenBank/DDBJ databases">
        <title>Whole Genome Sequence of 1,4-Dioxane Degrading Bacterium Mycobacterium dioxanotrophicus PH-06.</title>
        <authorList>
            <person name="He Y."/>
        </authorList>
    </citation>
    <scope>NUCLEOTIDE SEQUENCE [LARGE SCALE GENOMIC DNA]</scope>
    <source>
        <strain evidence="3 4">PH-06</strain>
        <plasmid evidence="3 4">unnamed2</plasmid>
    </source>
</reference>
<feature type="region of interest" description="Disordered" evidence="1">
    <location>
        <begin position="1"/>
        <end position="33"/>
    </location>
</feature>
<feature type="compositionally biased region" description="Basic and acidic residues" evidence="1">
    <location>
        <begin position="1"/>
        <end position="10"/>
    </location>
</feature>
<accession>A0A1Y0CHD4</accession>
<organism evidence="3 4">
    <name type="scientific">Mycobacterium dioxanotrophicus</name>
    <dbReference type="NCBI Taxonomy" id="482462"/>
    <lineage>
        <taxon>Bacteria</taxon>
        <taxon>Bacillati</taxon>
        <taxon>Actinomycetota</taxon>
        <taxon>Actinomycetes</taxon>
        <taxon>Mycobacteriales</taxon>
        <taxon>Mycobacteriaceae</taxon>
        <taxon>Mycobacterium</taxon>
    </lineage>
</organism>
<keyword evidence="2" id="KW-0812">Transmembrane</keyword>
<dbReference type="InterPro" id="IPR021235">
    <property type="entry name" value="DUF2637"/>
</dbReference>
<evidence type="ECO:0000256" key="2">
    <source>
        <dbReference type="SAM" id="Phobius"/>
    </source>
</evidence>
<gene>
    <name evidence="3" type="ORF">BTO20_37975</name>
</gene>
<sequence length="193" mass="21032">MTTTVDERRPATPAAPTPQPAPHATAPTPSIERPGIGARLRWALRPTGSSHMPPPIPLSPEQQRAARQLKLVRISRPAAFVITVIIMTASFAVSFNAQRDLAERLGWDESLSWLFPVFIDGFIFLATLTLVAFSGYATQKNNRIYLWCVLVFFSLISVSANVIHALLPDLVGQQGRVGLQGILAAVLSCTAYQ</sequence>
<dbReference type="EMBL" id="CP020811">
    <property type="protein sequence ID" value="ART74407.1"/>
    <property type="molecule type" value="Genomic_DNA"/>
</dbReference>
<evidence type="ECO:0008006" key="5">
    <source>
        <dbReference type="Google" id="ProtNLM"/>
    </source>
</evidence>
<feature type="transmembrane region" description="Helical" evidence="2">
    <location>
        <begin position="113"/>
        <end position="137"/>
    </location>
</feature>
<protein>
    <recommendedName>
        <fullName evidence="5">DUF2637 domain-containing protein</fullName>
    </recommendedName>
</protein>
<dbReference type="AlphaFoldDB" id="A0A1Y0CHD4"/>
<keyword evidence="3" id="KW-0614">Plasmid</keyword>
<dbReference type="Pfam" id="PF10935">
    <property type="entry name" value="DUF2637"/>
    <property type="match status" value="1"/>
</dbReference>
<keyword evidence="4" id="KW-1185">Reference proteome</keyword>
<dbReference type="KEGG" id="mdx:BTO20_37975"/>
<feature type="transmembrane region" description="Helical" evidence="2">
    <location>
        <begin position="144"/>
        <end position="167"/>
    </location>
</feature>